<dbReference type="EMBL" id="JH598339">
    <property type="status" value="NOT_ANNOTATED_CDS"/>
    <property type="molecule type" value="Genomic_DNA"/>
</dbReference>
<keyword evidence="2" id="KW-1185">Reference proteome</keyword>
<dbReference type="EnsemblProtists" id="HpaT814314">
    <property type="protein sequence ID" value="HpaP814314"/>
    <property type="gene ID" value="HpaG814314"/>
</dbReference>
<reference evidence="1" key="2">
    <citation type="submission" date="2015-06" db="UniProtKB">
        <authorList>
            <consortium name="EnsemblProtists"/>
        </authorList>
    </citation>
    <scope>IDENTIFICATION</scope>
    <source>
        <strain evidence="1">Emoy2</strain>
    </source>
</reference>
<evidence type="ECO:0000313" key="2">
    <source>
        <dbReference type="Proteomes" id="UP000011713"/>
    </source>
</evidence>
<dbReference type="HOGENOM" id="CLU_1279806_0_0_1"/>
<organism evidence="1 2">
    <name type="scientific">Hyaloperonospora arabidopsidis (strain Emoy2)</name>
    <name type="common">Downy mildew agent</name>
    <name type="synonym">Peronospora arabidopsidis</name>
    <dbReference type="NCBI Taxonomy" id="559515"/>
    <lineage>
        <taxon>Eukaryota</taxon>
        <taxon>Sar</taxon>
        <taxon>Stramenopiles</taxon>
        <taxon>Oomycota</taxon>
        <taxon>Peronosporomycetes</taxon>
        <taxon>Peronosporales</taxon>
        <taxon>Peronosporaceae</taxon>
        <taxon>Hyaloperonospora</taxon>
    </lineage>
</organism>
<accession>M4C5D9</accession>
<name>M4C5D9_HYAAE</name>
<evidence type="ECO:0008006" key="3">
    <source>
        <dbReference type="Google" id="ProtNLM"/>
    </source>
</evidence>
<reference evidence="2" key="1">
    <citation type="journal article" date="2010" name="Science">
        <title>Signatures of adaptation to obligate biotrophy in the Hyaloperonospora arabidopsidis genome.</title>
        <authorList>
            <person name="Baxter L."/>
            <person name="Tripathy S."/>
            <person name="Ishaque N."/>
            <person name="Boot N."/>
            <person name="Cabral A."/>
            <person name="Kemen E."/>
            <person name="Thines M."/>
            <person name="Ah-Fong A."/>
            <person name="Anderson R."/>
            <person name="Badejoko W."/>
            <person name="Bittner-Eddy P."/>
            <person name="Boore J.L."/>
            <person name="Chibucos M.C."/>
            <person name="Coates M."/>
            <person name="Dehal P."/>
            <person name="Delehaunty K."/>
            <person name="Dong S."/>
            <person name="Downton P."/>
            <person name="Dumas B."/>
            <person name="Fabro G."/>
            <person name="Fronick C."/>
            <person name="Fuerstenberg S.I."/>
            <person name="Fulton L."/>
            <person name="Gaulin E."/>
            <person name="Govers F."/>
            <person name="Hughes L."/>
            <person name="Humphray S."/>
            <person name="Jiang R.H."/>
            <person name="Judelson H."/>
            <person name="Kamoun S."/>
            <person name="Kyung K."/>
            <person name="Meijer H."/>
            <person name="Minx P."/>
            <person name="Morris P."/>
            <person name="Nelson J."/>
            <person name="Phuntumart V."/>
            <person name="Qutob D."/>
            <person name="Rehmany A."/>
            <person name="Rougon-Cardoso A."/>
            <person name="Ryden P."/>
            <person name="Torto-Alalibo T."/>
            <person name="Studholme D."/>
            <person name="Wang Y."/>
            <person name="Win J."/>
            <person name="Wood J."/>
            <person name="Clifton S.W."/>
            <person name="Rogers J."/>
            <person name="Van den Ackerveken G."/>
            <person name="Jones J.D."/>
            <person name="McDowell J.M."/>
            <person name="Beynon J."/>
            <person name="Tyler B.M."/>
        </authorList>
    </citation>
    <scope>NUCLEOTIDE SEQUENCE [LARGE SCALE GENOMIC DNA]</scope>
    <source>
        <strain evidence="2">Emoy2</strain>
    </source>
</reference>
<dbReference type="VEuPathDB" id="FungiDB:HpaG814314"/>
<protein>
    <recommendedName>
        <fullName evidence="3">Peptidase A2 domain-containing protein</fullName>
    </recommendedName>
</protein>
<dbReference type="eggNOG" id="ENOG502QT1S">
    <property type="taxonomic scope" value="Eukaryota"/>
</dbReference>
<dbReference type="InParanoid" id="M4C5D9"/>
<dbReference type="AlphaFoldDB" id="M4C5D9"/>
<evidence type="ECO:0000313" key="1">
    <source>
        <dbReference type="EnsemblProtists" id="HpaP814314"/>
    </source>
</evidence>
<sequence>MELDLAPGESRRHWKYHTPGKWFKQAKALGKINDEKATMLFDSDAEVSILDTTFAPDRTLCLPDEVRIGLAGRKPPYRSTIRAINLNDQHVVIPVGRSTEVRIGIGPPQAKLWVRRDVAWVPTITSGPCQIKYLQLTNLSDREIILNHGASLALWMTSDMIPRSPGYVSIGSRRYKEWQTLAFEATTRREEETVEEYAGLLVDHPVYEIPTRILPH</sequence>
<proteinExistence type="predicted"/>
<dbReference type="Proteomes" id="UP000011713">
    <property type="component" value="Unassembled WGS sequence"/>
</dbReference>